<gene>
    <name evidence="2" type="ORF">LTR77_004080</name>
</gene>
<comment type="caution">
    <text evidence="2">The sequence shown here is derived from an EMBL/GenBank/DDBJ whole genome shotgun (WGS) entry which is preliminary data.</text>
</comment>
<keyword evidence="1" id="KW-0732">Signal</keyword>
<proteinExistence type="predicted"/>
<evidence type="ECO:0008006" key="4">
    <source>
        <dbReference type="Google" id="ProtNLM"/>
    </source>
</evidence>
<dbReference type="RefSeq" id="XP_064659964.1">
    <property type="nucleotide sequence ID" value="XM_064801334.1"/>
</dbReference>
<dbReference type="GeneID" id="89925426"/>
<dbReference type="Proteomes" id="UP001337655">
    <property type="component" value="Unassembled WGS sequence"/>
</dbReference>
<keyword evidence="3" id="KW-1185">Reference proteome</keyword>
<dbReference type="AlphaFoldDB" id="A0AAV9PBS1"/>
<organism evidence="2 3">
    <name type="scientific">Saxophila tyrrhenica</name>
    <dbReference type="NCBI Taxonomy" id="1690608"/>
    <lineage>
        <taxon>Eukaryota</taxon>
        <taxon>Fungi</taxon>
        <taxon>Dikarya</taxon>
        <taxon>Ascomycota</taxon>
        <taxon>Pezizomycotina</taxon>
        <taxon>Dothideomycetes</taxon>
        <taxon>Dothideomycetidae</taxon>
        <taxon>Mycosphaerellales</taxon>
        <taxon>Extremaceae</taxon>
        <taxon>Saxophila</taxon>
    </lineage>
</organism>
<protein>
    <recommendedName>
        <fullName evidence="4">Small secreted protein</fullName>
    </recommendedName>
</protein>
<evidence type="ECO:0000313" key="3">
    <source>
        <dbReference type="Proteomes" id="UP001337655"/>
    </source>
</evidence>
<sequence>MKFTTSILAAVLSTAAFASPVEIEARDTPAVDMMVAAAPQWTIESMKRVCASGTCNWSFKIDNHVAAPVTCKFSVKGSPATQTDSSGNQCGIYTVSTGWSGQFGAGNGFTTLAVVDNNKKQIIYPAYTDKQLASGKVVKPDQSYTPQNLP</sequence>
<dbReference type="EMBL" id="JAVRRT010000006">
    <property type="protein sequence ID" value="KAK5170936.1"/>
    <property type="molecule type" value="Genomic_DNA"/>
</dbReference>
<name>A0AAV9PBS1_9PEZI</name>
<evidence type="ECO:0000256" key="1">
    <source>
        <dbReference type="SAM" id="SignalP"/>
    </source>
</evidence>
<accession>A0AAV9PBS1</accession>
<feature type="chain" id="PRO_5043362052" description="Small secreted protein" evidence="1">
    <location>
        <begin position="19"/>
        <end position="150"/>
    </location>
</feature>
<evidence type="ECO:0000313" key="2">
    <source>
        <dbReference type="EMBL" id="KAK5170936.1"/>
    </source>
</evidence>
<feature type="signal peptide" evidence="1">
    <location>
        <begin position="1"/>
        <end position="18"/>
    </location>
</feature>
<reference evidence="2 3" key="1">
    <citation type="submission" date="2023-08" db="EMBL/GenBank/DDBJ databases">
        <title>Black Yeasts Isolated from many extreme environments.</title>
        <authorList>
            <person name="Coleine C."/>
            <person name="Stajich J.E."/>
            <person name="Selbmann L."/>
        </authorList>
    </citation>
    <scope>NUCLEOTIDE SEQUENCE [LARGE SCALE GENOMIC DNA]</scope>
    <source>
        <strain evidence="2 3">CCFEE 5935</strain>
    </source>
</reference>